<dbReference type="InterPro" id="IPR000719">
    <property type="entry name" value="Prot_kinase_dom"/>
</dbReference>
<keyword evidence="8" id="KW-0067">ATP-binding</keyword>
<dbReference type="Gene3D" id="3.30.200.20">
    <property type="entry name" value="Phosphorylase Kinase, domain 1"/>
    <property type="match status" value="2"/>
</dbReference>
<dbReference type="GO" id="GO:0005524">
    <property type="term" value="F:ATP binding"/>
    <property type="evidence" value="ECO:0007669"/>
    <property type="project" value="UniProtKB-KW"/>
</dbReference>
<keyword evidence="3" id="KW-0723">Serine/threonine-protein kinase</keyword>
<comment type="caution">
    <text evidence="12">The sequence shown here is derived from an EMBL/GenBank/DDBJ whole genome shotgun (WGS) entry which is preliminary data.</text>
</comment>
<evidence type="ECO:0000313" key="12">
    <source>
        <dbReference type="EMBL" id="KAE8721989.1"/>
    </source>
</evidence>
<dbReference type="SUPFAM" id="SSF56112">
    <property type="entry name" value="Protein kinase-like (PK-like)"/>
    <property type="match status" value="1"/>
</dbReference>
<dbReference type="Pfam" id="PF00069">
    <property type="entry name" value="Pkinase"/>
    <property type="match status" value="2"/>
</dbReference>
<evidence type="ECO:0000256" key="4">
    <source>
        <dbReference type="ARBA" id="ARBA00022553"/>
    </source>
</evidence>
<dbReference type="Proteomes" id="UP000436088">
    <property type="component" value="Unassembled WGS sequence"/>
</dbReference>
<accession>A0A6A3C4N6</accession>
<comment type="similarity">
    <text evidence="1">Belongs to the protein kinase superfamily. CMGC Ser/Thr protein kinase family. MAP kinase subfamily.</text>
</comment>
<evidence type="ECO:0000313" key="13">
    <source>
        <dbReference type="Proteomes" id="UP000436088"/>
    </source>
</evidence>
<evidence type="ECO:0000256" key="1">
    <source>
        <dbReference type="ARBA" id="ARBA00008832"/>
    </source>
</evidence>
<evidence type="ECO:0000256" key="9">
    <source>
        <dbReference type="ARBA" id="ARBA00047592"/>
    </source>
</evidence>
<evidence type="ECO:0000256" key="5">
    <source>
        <dbReference type="ARBA" id="ARBA00022679"/>
    </source>
</evidence>
<dbReference type="GO" id="GO:0004707">
    <property type="term" value="F:MAP kinase activity"/>
    <property type="evidence" value="ECO:0007669"/>
    <property type="project" value="UniProtKB-EC"/>
</dbReference>
<dbReference type="InterPro" id="IPR050117">
    <property type="entry name" value="MAPK"/>
</dbReference>
<protein>
    <recommendedName>
        <fullName evidence="2">mitogen-activated protein kinase</fullName>
        <ecNumber evidence="2">2.7.11.24</ecNumber>
    </recommendedName>
</protein>
<keyword evidence="5" id="KW-0808">Transferase</keyword>
<dbReference type="SMART" id="SM00220">
    <property type="entry name" value="S_TKc"/>
    <property type="match status" value="1"/>
</dbReference>
<dbReference type="PROSITE" id="PS50011">
    <property type="entry name" value="PROTEIN_KINASE_DOM"/>
    <property type="match status" value="1"/>
</dbReference>
<keyword evidence="4" id="KW-0597">Phosphoprotein</keyword>
<comment type="catalytic activity">
    <reaction evidence="9">
        <text>L-threonyl-[protein] + ATP = O-phospho-L-threonyl-[protein] + ADP + H(+)</text>
        <dbReference type="Rhea" id="RHEA:46608"/>
        <dbReference type="Rhea" id="RHEA-COMP:11060"/>
        <dbReference type="Rhea" id="RHEA-COMP:11605"/>
        <dbReference type="ChEBI" id="CHEBI:15378"/>
        <dbReference type="ChEBI" id="CHEBI:30013"/>
        <dbReference type="ChEBI" id="CHEBI:30616"/>
        <dbReference type="ChEBI" id="CHEBI:61977"/>
        <dbReference type="ChEBI" id="CHEBI:456216"/>
        <dbReference type="EC" id="2.7.11.24"/>
    </reaction>
</comment>
<dbReference type="FunFam" id="1.10.510.10:FF:000624">
    <property type="entry name" value="Mitogen-activated protein kinase"/>
    <property type="match status" value="1"/>
</dbReference>
<evidence type="ECO:0000256" key="2">
    <source>
        <dbReference type="ARBA" id="ARBA00012411"/>
    </source>
</evidence>
<comment type="catalytic activity">
    <reaction evidence="10">
        <text>L-seryl-[protein] + ATP = O-phospho-L-seryl-[protein] + ADP + H(+)</text>
        <dbReference type="Rhea" id="RHEA:17989"/>
        <dbReference type="Rhea" id="RHEA-COMP:9863"/>
        <dbReference type="Rhea" id="RHEA-COMP:11604"/>
        <dbReference type="ChEBI" id="CHEBI:15378"/>
        <dbReference type="ChEBI" id="CHEBI:29999"/>
        <dbReference type="ChEBI" id="CHEBI:30616"/>
        <dbReference type="ChEBI" id="CHEBI:83421"/>
        <dbReference type="ChEBI" id="CHEBI:456216"/>
        <dbReference type="EC" id="2.7.11.24"/>
    </reaction>
</comment>
<evidence type="ECO:0000256" key="3">
    <source>
        <dbReference type="ARBA" id="ARBA00022527"/>
    </source>
</evidence>
<proteinExistence type="inferred from homology"/>
<keyword evidence="6" id="KW-0547">Nucleotide-binding</keyword>
<dbReference type="EMBL" id="VEPZ02000580">
    <property type="protein sequence ID" value="KAE8721989.1"/>
    <property type="molecule type" value="Genomic_DNA"/>
</dbReference>
<evidence type="ECO:0000256" key="6">
    <source>
        <dbReference type="ARBA" id="ARBA00022741"/>
    </source>
</evidence>
<dbReference type="PANTHER" id="PTHR24055">
    <property type="entry name" value="MITOGEN-ACTIVATED PROTEIN KINASE"/>
    <property type="match status" value="1"/>
</dbReference>
<evidence type="ECO:0000256" key="7">
    <source>
        <dbReference type="ARBA" id="ARBA00022777"/>
    </source>
</evidence>
<feature type="domain" description="Protein kinase" evidence="11">
    <location>
        <begin position="1"/>
        <end position="215"/>
    </location>
</feature>
<keyword evidence="7" id="KW-0418">Kinase</keyword>
<dbReference type="FunFam" id="3.30.200.20:FF:000046">
    <property type="entry name" value="Mitogen-activated protein kinase"/>
    <property type="match status" value="1"/>
</dbReference>
<evidence type="ECO:0000259" key="11">
    <source>
        <dbReference type="PROSITE" id="PS50011"/>
    </source>
</evidence>
<dbReference type="Gene3D" id="1.10.510.10">
    <property type="entry name" value="Transferase(Phosphotransferase) domain 1"/>
    <property type="match status" value="3"/>
</dbReference>
<evidence type="ECO:0000256" key="8">
    <source>
        <dbReference type="ARBA" id="ARBA00022840"/>
    </source>
</evidence>
<dbReference type="AlphaFoldDB" id="A0A6A3C4N6"/>
<dbReference type="EC" id="2.7.11.24" evidence="2"/>
<organism evidence="12 13">
    <name type="scientific">Hibiscus syriacus</name>
    <name type="common">Rose of Sharon</name>
    <dbReference type="NCBI Taxonomy" id="106335"/>
    <lineage>
        <taxon>Eukaryota</taxon>
        <taxon>Viridiplantae</taxon>
        <taxon>Streptophyta</taxon>
        <taxon>Embryophyta</taxon>
        <taxon>Tracheophyta</taxon>
        <taxon>Spermatophyta</taxon>
        <taxon>Magnoliopsida</taxon>
        <taxon>eudicotyledons</taxon>
        <taxon>Gunneridae</taxon>
        <taxon>Pentapetalae</taxon>
        <taxon>rosids</taxon>
        <taxon>malvids</taxon>
        <taxon>Malvales</taxon>
        <taxon>Malvaceae</taxon>
        <taxon>Malvoideae</taxon>
        <taxon>Hibiscus</taxon>
    </lineage>
</organism>
<sequence length="261" mass="30309">MPYCIEIPTTSTYGGSSAFNSEANETVAVKKIPNAFSNGLDARRTLREIKLLCHLGHENVVAIRDIILPPQWECFNDVYIVYELMETDLRHMLRSNDKFTEEHYQTEYVAAEWYSSPELLFFSSHSTAAIDIWSVGCIVMELMIRKPLFPGRDRLRQLRLLLETYIRKLPTYPHQSFAEKFPKVHSLAIDLVEKMLRFDPRQRITVADALAHPYLTNLHDISDEPVCMVPINFDFDMCALAMKQMKELIYQEAVAFYPELH</sequence>
<dbReference type="InterPro" id="IPR011009">
    <property type="entry name" value="Kinase-like_dom_sf"/>
</dbReference>
<gene>
    <name evidence="12" type="ORF">F3Y22_tig00014642pilonHSYRG00003</name>
</gene>
<evidence type="ECO:0000256" key="10">
    <source>
        <dbReference type="ARBA" id="ARBA00048312"/>
    </source>
</evidence>
<name>A0A6A3C4N6_HIBSY</name>
<reference evidence="12" key="1">
    <citation type="submission" date="2019-09" db="EMBL/GenBank/DDBJ databases">
        <title>Draft genome information of white flower Hibiscus syriacus.</title>
        <authorList>
            <person name="Kim Y.-M."/>
        </authorList>
    </citation>
    <scope>NUCLEOTIDE SEQUENCE [LARGE SCALE GENOMIC DNA]</scope>
    <source>
        <strain evidence="12">YM2019G1</strain>
    </source>
</reference>
<keyword evidence="13" id="KW-1185">Reference proteome</keyword>